<name>A0AAE0Z276_9GAST</name>
<dbReference type="AlphaFoldDB" id="A0AAE0Z276"/>
<reference evidence="1" key="1">
    <citation type="journal article" date="2023" name="G3 (Bethesda)">
        <title>A reference genome for the long-term kleptoplast-retaining sea slug Elysia crispata morphotype clarki.</title>
        <authorList>
            <person name="Eastman K.E."/>
            <person name="Pendleton A.L."/>
            <person name="Shaikh M.A."/>
            <person name="Suttiyut T."/>
            <person name="Ogas R."/>
            <person name="Tomko P."/>
            <person name="Gavelis G."/>
            <person name="Widhalm J.R."/>
            <person name="Wisecaver J.H."/>
        </authorList>
    </citation>
    <scope>NUCLEOTIDE SEQUENCE</scope>
    <source>
        <strain evidence="1">ECLA1</strain>
    </source>
</reference>
<accession>A0AAE0Z276</accession>
<keyword evidence="2" id="KW-1185">Reference proteome</keyword>
<proteinExistence type="predicted"/>
<dbReference type="EMBL" id="JAWDGP010004972">
    <property type="protein sequence ID" value="KAK3760512.1"/>
    <property type="molecule type" value="Genomic_DNA"/>
</dbReference>
<gene>
    <name evidence="1" type="ORF">RRG08_022797</name>
</gene>
<evidence type="ECO:0000313" key="1">
    <source>
        <dbReference type="EMBL" id="KAK3760512.1"/>
    </source>
</evidence>
<evidence type="ECO:0000313" key="2">
    <source>
        <dbReference type="Proteomes" id="UP001283361"/>
    </source>
</evidence>
<protein>
    <submittedName>
        <fullName evidence="1">Uncharacterized protein</fullName>
    </submittedName>
</protein>
<comment type="caution">
    <text evidence="1">The sequence shown here is derived from an EMBL/GenBank/DDBJ whole genome shotgun (WGS) entry which is preliminary data.</text>
</comment>
<dbReference type="Proteomes" id="UP001283361">
    <property type="component" value="Unassembled WGS sequence"/>
</dbReference>
<organism evidence="1 2">
    <name type="scientific">Elysia crispata</name>
    <name type="common">lettuce slug</name>
    <dbReference type="NCBI Taxonomy" id="231223"/>
    <lineage>
        <taxon>Eukaryota</taxon>
        <taxon>Metazoa</taxon>
        <taxon>Spiralia</taxon>
        <taxon>Lophotrochozoa</taxon>
        <taxon>Mollusca</taxon>
        <taxon>Gastropoda</taxon>
        <taxon>Heterobranchia</taxon>
        <taxon>Euthyneura</taxon>
        <taxon>Panpulmonata</taxon>
        <taxon>Sacoglossa</taxon>
        <taxon>Placobranchoidea</taxon>
        <taxon>Plakobranchidae</taxon>
        <taxon>Elysia</taxon>
    </lineage>
</organism>
<sequence>MPQWSDKCGARGADERTGVINRAENKAVSSGRLTVRNAEDLHTWCSKELTRREQPSLRDFFLVPRETVRLVGRRTPPTCACKYCLSLRFKNEVLNKTMSSNLEGFRMPLDTKMLDLLQCEKKDSG</sequence>